<evidence type="ECO:0000313" key="2">
    <source>
        <dbReference type="EMBL" id="QST78697.1"/>
    </source>
</evidence>
<proteinExistence type="predicted"/>
<organismHost>
    <name type="scientific">Potamochoerus larvatus</name>
    <name type="common">Bushpig</name>
    <dbReference type="NCBI Taxonomy" id="273792"/>
</organismHost>
<gene>
    <name evidence="2" type="primary">110_13L</name>
</gene>
<organism evidence="2 3">
    <name type="scientific">African swine fever virus</name>
    <name type="common">ASFV</name>
    <dbReference type="NCBI Taxonomy" id="10497"/>
    <lineage>
        <taxon>Viruses</taxon>
        <taxon>Varidnaviria</taxon>
        <taxon>Bamfordvirae</taxon>
        <taxon>Nucleocytoviricota</taxon>
        <taxon>Pokkesviricetes</taxon>
        <taxon>Asfuvirales</taxon>
        <taxon>Asfarviridae</taxon>
        <taxon>Asfivirus</taxon>
        <taxon>Asfivirus haemorrhagiae</taxon>
    </lineage>
</organism>
<organismHost>
    <name type="scientific">Ornithodoros</name>
    <name type="common">relapsing fever ticks</name>
    <dbReference type="NCBI Taxonomy" id="6937"/>
</organismHost>
<keyword evidence="1" id="KW-0812">Transmembrane</keyword>
<feature type="transmembrane region" description="Helical" evidence="1">
    <location>
        <begin position="41"/>
        <end position="60"/>
    </location>
</feature>
<evidence type="ECO:0000256" key="1">
    <source>
        <dbReference type="SAM" id="Phobius"/>
    </source>
</evidence>
<organismHost>
    <name type="scientific">Ornithodoros moubata</name>
    <name type="common">Soft tick</name>
    <name type="synonym">Argasid tick</name>
    <dbReference type="NCBI Taxonomy" id="6938"/>
</organismHost>
<organismHost>
    <name type="scientific">Sus scrofa</name>
    <name type="common">Pig</name>
    <dbReference type="NCBI Taxonomy" id="9823"/>
</organismHost>
<dbReference type="EMBL" id="MN630494">
    <property type="protein sequence ID" value="QST78697.1"/>
    <property type="molecule type" value="Genomic_DNA"/>
</dbReference>
<reference evidence="2 3" key="1">
    <citation type="submission" date="2019-10" db="EMBL/GenBank/DDBJ databases">
        <authorList>
            <person name="Ndlovu S.S."/>
        </authorList>
    </citation>
    <scope>NUCLEOTIDE SEQUENCE [LARGE SCALE GENOMIC DNA]</scope>
    <source>
        <strain evidence="2">Zaire</strain>
    </source>
</reference>
<organismHost>
    <name type="scientific">Phacochoerus aethiopicus</name>
    <name type="common">Warthog</name>
    <dbReference type="NCBI Taxonomy" id="85517"/>
</organismHost>
<organismHost>
    <name type="scientific">Phacochoerus africanus</name>
    <name type="common">Warthog</name>
    <dbReference type="NCBI Taxonomy" id="41426"/>
</organismHost>
<accession>A0A8A1UFU3</accession>
<evidence type="ECO:0000313" key="3">
    <source>
        <dbReference type="Proteomes" id="UP000501719"/>
    </source>
</evidence>
<sequence>MCKKIFFTHVCILIRIILCTLRTIHIRCCGLNTNFVTTKNICWIFTIYISIIVYTLYTLYAANNPYIVYTVFWVYYNTYNGQNTGQYYNVYYIHFVYYEAYHPKLYFYKYHSYIPSRNHSVF</sequence>
<protein>
    <submittedName>
        <fullName evidence="2">p110_13L</fullName>
    </submittedName>
</protein>
<keyword evidence="1" id="KW-0472">Membrane</keyword>
<feature type="transmembrane region" description="Helical" evidence="1">
    <location>
        <begin position="6"/>
        <end position="29"/>
    </location>
</feature>
<dbReference type="Proteomes" id="UP000501719">
    <property type="component" value="Segment"/>
</dbReference>
<keyword evidence="1" id="KW-1133">Transmembrane helix</keyword>
<name>A0A8A1UFU3_ASF</name>